<proteinExistence type="predicted"/>
<dbReference type="EMBL" id="PKMF04000127">
    <property type="protein sequence ID" value="KAK7848447.1"/>
    <property type="molecule type" value="Genomic_DNA"/>
</dbReference>
<evidence type="ECO:0000313" key="2">
    <source>
        <dbReference type="EMBL" id="KAK7848447.1"/>
    </source>
</evidence>
<keyword evidence="3" id="KW-1185">Reference proteome</keyword>
<reference evidence="2 3" key="1">
    <citation type="journal article" date="2018" name="Sci. Data">
        <title>The draft genome sequence of cork oak.</title>
        <authorList>
            <person name="Ramos A.M."/>
            <person name="Usie A."/>
            <person name="Barbosa P."/>
            <person name="Barros P.M."/>
            <person name="Capote T."/>
            <person name="Chaves I."/>
            <person name="Simoes F."/>
            <person name="Abreu I."/>
            <person name="Carrasquinho I."/>
            <person name="Faro C."/>
            <person name="Guimaraes J.B."/>
            <person name="Mendonca D."/>
            <person name="Nobrega F."/>
            <person name="Rodrigues L."/>
            <person name="Saibo N.J.M."/>
            <person name="Varela M.C."/>
            <person name="Egas C."/>
            <person name="Matos J."/>
            <person name="Miguel C.M."/>
            <person name="Oliveira M.M."/>
            <person name="Ricardo C.P."/>
            <person name="Goncalves S."/>
        </authorList>
    </citation>
    <scope>NUCLEOTIDE SEQUENCE [LARGE SCALE GENOMIC DNA]</scope>
    <source>
        <strain evidence="3">cv. HL8</strain>
    </source>
</reference>
<dbReference type="PANTHER" id="PTHR47926">
    <property type="entry name" value="PENTATRICOPEPTIDE REPEAT-CONTAINING PROTEIN"/>
    <property type="match status" value="1"/>
</dbReference>
<dbReference type="PANTHER" id="PTHR47926:SF374">
    <property type="entry name" value="PENTATRICOPEPTIDE REPEAT-CONTAINING PROTEIN"/>
    <property type="match status" value="1"/>
</dbReference>
<organism evidence="2 3">
    <name type="scientific">Quercus suber</name>
    <name type="common">Cork oak</name>
    <dbReference type="NCBI Taxonomy" id="58331"/>
    <lineage>
        <taxon>Eukaryota</taxon>
        <taxon>Viridiplantae</taxon>
        <taxon>Streptophyta</taxon>
        <taxon>Embryophyta</taxon>
        <taxon>Tracheophyta</taxon>
        <taxon>Spermatophyta</taxon>
        <taxon>Magnoliopsida</taxon>
        <taxon>eudicotyledons</taxon>
        <taxon>Gunneridae</taxon>
        <taxon>Pentapetalae</taxon>
        <taxon>rosids</taxon>
        <taxon>fabids</taxon>
        <taxon>Fagales</taxon>
        <taxon>Fagaceae</taxon>
        <taxon>Quercus</taxon>
    </lineage>
</organism>
<evidence type="ECO:0000256" key="1">
    <source>
        <dbReference type="ARBA" id="ARBA00022737"/>
    </source>
</evidence>
<comment type="caution">
    <text evidence="2">The sequence shown here is derived from an EMBL/GenBank/DDBJ whole genome shotgun (WGS) entry which is preliminary data.</text>
</comment>
<accession>A0AAW0L9T9</accession>
<evidence type="ECO:0000313" key="3">
    <source>
        <dbReference type="Proteomes" id="UP000237347"/>
    </source>
</evidence>
<dbReference type="InterPro" id="IPR046960">
    <property type="entry name" value="PPR_At4g14850-like_plant"/>
</dbReference>
<dbReference type="GO" id="GO:0009451">
    <property type="term" value="P:RNA modification"/>
    <property type="evidence" value="ECO:0007669"/>
    <property type="project" value="InterPro"/>
</dbReference>
<dbReference type="InterPro" id="IPR011990">
    <property type="entry name" value="TPR-like_helical_dom_sf"/>
</dbReference>
<keyword evidence="1" id="KW-0677">Repeat</keyword>
<dbReference type="GO" id="GO:0003723">
    <property type="term" value="F:RNA binding"/>
    <property type="evidence" value="ECO:0007669"/>
    <property type="project" value="InterPro"/>
</dbReference>
<dbReference type="NCBIfam" id="TIGR00756">
    <property type="entry name" value="PPR"/>
    <property type="match status" value="1"/>
</dbReference>
<name>A0AAW0L9T9_QUESU</name>
<dbReference type="Gene3D" id="1.25.40.10">
    <property type="entry name" value="Tetratricopeptide repeat domain"/>
    <property type="match status" value="1"/>
</dbReference>
<dbReference type="InterPro" id="IPR002885">
    <property type="entry name" value="PPR_rpt"/>
</dbReference>
<gene>
    <name evidence="2" type="primary">PCMP-E83_3</name>
    <name evidence="2" type="ORF">CFP56_005027</name>
</gene>
<dbReference type="AlphaFoldDB" id="A0AAW0L9T9"/>
<sequence>MELLSCIFCPLWAGSKALQMYEEIRLERIQPSDVKLLSLLHACCHVGLVERGMELLESMAKDHGLSPRLEHYACVVDLLGWAGVLIKAKHFTDGLPENWQALLGSCSIHGDSEMGTYAADQFIFSST</sequence>
<protein>
    <submittedName>
        <fullName evidence="2">Pentatricopeptide repeat-containing protein</fullName>
    </submittedName>
</protein>
<dbReference type="Proteomes" id="UP000237347">
    <property type="component" value="Unassembled WGS sequence"/>
</dbReference>